<gene>
    <name evidence="9" type="ORF">JKP88DRAFT_354335</name>
</gene>
<proteinExistence type="predicted"/>
<comment type="cofactor">
    <cofactor evidence="1">
        <name>FAD</name>
        <dbReference type="ChEBI" id="CHEBI:57692"/>
    </cofactor>
</comment>
<dbReference type="PANTHER" id="PTHR46028">
    <property type="entry name" value="KYNURENINE 3-MONOOXYGENASE"/>
    <property type="match status" value="1"/>
</dbReference>
<evidence type="ECO:0000313" key="9">
    <source>
        <dbReference type="EMBL" id="KAG5184814.1"/>
    </source>
</evidence>
<organism evidence="9 10">
    <name type="scientific">Tribonema minus</name>
    <dbReference type="NCBI Taxonomy" id="303371"/>
    <lineage>
        <taxon>Eukaryota</taxon>
        <taxon>Sar</taxon>
        <taxon>Stramenopiles</taxon>
        <taxon>Ochrophyta</taxon>
        <taxon>PX clade</taxon>
        <taxon>Xanthophyceae</taxon>
        <taxon>Tribonematales</taxon>
        <taxon>Tribonemataceae</taxon>
        <taxon>Tribonema</taxon>
    </lineage>
</organism>
<sequence>MSENKQHLLSISVPQILLQTNYHNVLYPRGLAALSSAGIDLYAPEFNDVATVIAGTVQHDAEPATRQGLGQRSISIDRGDLAQLLLDRAAALPNVRVHYLHLLGGVDVANSVVTFSIVGAEGTHVSQEYDLLVGADGVRSGVRSAMQDQVPGFTAKVVEEDQQYKTVELGDVRALRGYDPSLNWEDRAHFWTNARRGVALLCPPRRGTAVSAALVLPRRGAHSFEAMGTTAESVSAFLMRALPTLQRDVGDAQFGDVVRQLLSGQAPRSNRTVYCSALACGRMALVGDAAHAMSAALGQGVNSALETVAVLARELRCADDAALVKAEDVPAALRTFSARRLRDAHAVCRLSERRMGRTPLGRRLFALQLACTQQLGKLGLAAPPVLFQLGKMDMPYSAIAARQRRQVLAAYALLTAAALPAAMGVMLRSLRVPLLVYSLMAAIAAALRAITASRTAKSTSS</sequence>
<dbReference type="SUPFAM" id="SSF51905">
    <property type="entry name" value="FAD/NAD(P)-binding domain"/>
    <property type="match status" value="1"/>
</dbReference>
<protein>
    <recommendedName>
        <fullName evidence="8">FAD-binding domain-containing protein</fullName>
    </recommendedName>
</protein>
<evidence type="ECO:0000256" key="1">
    <source>
        <dbReference type="ARBA" id="ARBA00001974"/>
    </source>
</evidence>
<dbReference type="PANTHER" id="PTHR46028:SF2">
    <property type="entry name" value="KYNURENINE 3-MONOOXYGENASE"/>
    <property type="match status" value="1"/>
</dbReference>
<evidence type="ECO:0000256" key="5">
    <source>
        <dbReference type="ARBA" id="ARBA00023002"/>
    </source>
</evidence>
<reference evidence="9" key="1">
    <citation type="submission" date="2021-02" db="EMBL/GenBank/DDBJ databases">
        <title>First Annotated Genome of the Yellow-green Alga Tribonema minus.</title>
        <authorList>
            <person name="Mahan K.M."/>
        </authorList>
    </citation>
    <scope>NUCLEOTIDE SEQUENCE</scope>
    <source>
        <strain evidence="9">UTEX B ZZ1240</strain>
    </source>
</reference>
<dbReference type="Gene3D" id="3.50.50.60">
    <property type="entry name" value="FAD/NAD(P)-binding domain"/>
    <property type="match status" value="1"/>
</dbReference>
<keyword evidence="7" id="KW-0472">Membrane</keyword>
<keyword evidence="7" id="KW-0812">Transmembrane</keyword>
<accession>A0A835Z226</accession>
<dbReference type="InterPro" id="IPR002938">
    <property type="entry name" value="FAD-bd"/>
</dbReference>
<comment type="caution">
    <text evidence="9">The sequence shown here is derived from an EMBL/GenBank/DDBJ whole genome shotgun (WGS) entry which is preliminary data.</text>
</comment>
<keyword evidence="3" id="KW-0274">FAD</keyword>
<feature type="transmembrane region" description="Helical" evidence="7">
    <location>
        <begin position="408"/>
        <end position="428"/>
    </location>
</feature>
<dbReference type="Pfam" id="PF01494">
    <property type="entry name" value="FAD_binding_3"/>
    <property type="match status" value="1"/>
</dbReference>
<evidence type="ECO:0000256" key="4">
    <source>
        <dbReference type="ARBA" id="ARBA00022857"/>
    </source>
</evidence>
<feature type="transmembrane region" description="Helical" evidence="7">
    <location>
        <begin position="434"/>
        <end position="451"/>
    </location>
</feature>
<dbReference type="GO" id="GO:0004502">
    <property type="term" value="F:kynurenine 3-monooxygenase activity"/>
    <property type="evidence" value="ECO:0007669"/>
    <property type="project" value="TreeGrafter"/>
</dbReference>
<dbReference type="InterPro" id="IPR036188">
    <property type="entry name" value="FAD/NAD-bd_sf"/>
</dbReference>
<keyword evidence="4" id="KW-0521">NADP</keyword>
<keyword evidence="5" id="KW-0560">Oxidoreductase</keyword>
<dbReference type="PRINTS" id="PR00420">
    <property type="entry name" value="RNGMNOXGNASE"/>
</dbReference>
<evidence type="ECO:0000259" key="8">
    <source>
        <dbReference type="Pfam" id="PF01494"/>
    </source>
</evidence>
<dbReference type="OrthoDB" id="655030at2759"/>
<evidence type="ECO:0000256" key="6">
    <source>
        <dbReference type="ARBA" id="ARBA00023033"/>
    </source>
</evidence>
<evidence type="ECO:0000256" key="2">
    <source>
        <dbReference type="ARBA" id="ARBA00022630"/>
    </source>
</evidence>
<dbReference type="GO" id="GO:0070189">
    <property type="term" value="P:kynurenine metabolic process"/>
    <property type="evidence" value="ECO:0007669"/>
    <property type="project" value="TreeGrafter"/>
</dbReference>
<keyword evidence="6" id="KW-0503">Monooxygenase</keyword>
<keyword evidence="10" id="KW-1185">Reference proteome</keyword>
<evidence type="ECO:0000313" key="10">
    <source>
        <dbReference type="Proteomes" id="UP000664859"/>
    </source>
</evidence>
<name>A0A835Z226_9STRA</name>
<dbReference type="GO" id="GO:0071949">
    <property type="term" value="F:FAD binding"/>
    <property type="evidence" value="ECO:0007669"/>
    <property type="project" value="InterPro"/>
</dbReference>
<feature type="domain" description="FAD-binding" evidence="8">
    <location>
        <begin position="74"/>
        <end position="349"/>
    </location>
</feature>
<evidence type="ECO:0000256" key="3">
    <source>
        <dbReference type="ARBA" id="ARBA00022827"/>
    </source>
</evidence>
<keyword evidence="7" id="KW-1133">Transmembrane helix</keyword>
<dbReference type="AlphaFoldDB" id="A0A835Z226"/>
<keyword evidence="2" id="KW-0285">Flavoprotein</keyword>
<dbReference type="EMBL" id="JAFCMP010000149">
    <property type="protein sequence ID" value="KAG5184814.1"/>
    <property type="molecule type" value="Genomic_DNA"/>
</dbReference>
<dbReference type="Proteomes" id="UP000664859">
    <property type="component" value="Unassembled WGS sequence"/>
</dbReference>
<evidence type="ECO:0000256" key="7">
    <source>
        <dbReference type="SAM" id="Phobius"/>
    </source>
</evidence>